<feature type="domain" description="Glycosyl transferase family 1" evidence="1">
    <location>
        <begin position="4"/>
        <end position="138"/>
    </location>
</feature>
<dbReference type="PANTHER" id="PTHR45947">
    <property type="entry name" value="SULFOQUINOVOSYL TRANSFERASE SQD2"/>
    <property type="match status" value="1"/>
</dbReference>
<dbReference type="GO" id="GO:0016757">
    <property type="term" value="F:glycosyltransferase activity"/>
    <property type="evidence" value="ECO:0007669"/>
    <property type="project" value="InterPro"/>
</dbReference>
<evidence type="ECO:0000259" key="1">
    <source>
        <dbReference type="Pfam" id="PF00534"/>
    </source>
</evidence>
<sequence length="142" mass="16364">NMPEKIKKKYNPSNQKIILFTGRMIPDKNPDKLILSFPKIKKHFPRAKIIFVGPIDKQYKKELLNLIPAKFKKDLIFTGSLHPVKDVRKIFSFYKIADVFVSIGSWEGLPTRIIEALSQNTPVIAYASGGSKQYTKKFYQSF</sequence>
<name>X1D332_9ZZZZ</name>
<evidence type="ECO:0000313" key="2">
    <source>
        <dbReference type="EMBL" id="GAG99497.1"/>
    </source>
</evidence>
<accession>X1D332</accession>
<dbReference type="EMBL" id="BART01029292">
    <property type="protein sequence ID" value="GAG99497.1"/>
    <property type="molecule type" value="Genomic_DNA"/>
</dbReference>
<dbReference type="InterPro" id="IPR001296">
    <property type="entry name" value="Glyco_trans_1"/>
</dbReference>
<dbReference type="AlphaFoldDB" id="X1D332"/>
<proteinExistence type="predicted"/>
<comment type="caution">
    <text evidence="2">The sequence shown here is derived from an EMBL/GenBank/DDBJ whole genome shotgun (WGS) entry which is preliminary data.</text>
</comment>
<dbReference type="PANTHER" id="PTHR45947:SF3">
    <property type="entry name" value="SULFOQUINOVOSYL TRANSFERASE SQD2"/>
    <property type="match status" value="1"/>
</dbReference>
<feature type="non-terminal residue" evidence="2">
    <location>
        <position position="1"/>
    </location>
</feature>
<gene>
    <name evidence="2" type="ORF">S01H4_51446</name>
</gene>
<organism evidence="2">
    <name type="scientific">marine sediment metagenome</name>
    <dbReference type="NCBI Taxonomy" id="412755"/>
    <lineage>
        <taxon>unclassified sequences</taxon>
        <taxon>metagenomes</taxon>
        <taxon>ecological metagenomes</taxon>
    </lineage>
</organism>
<dbReference type="CDD" id="cd03801">
    <property type="entry name" value="GT4_PimA-like"/>
    <property type="match status" value="1"/>
</dbReference>
<dbReference type="Gene3D" id="3.40.50.2000">
    <property type="entry name" value="Glycogen Phosphorylase B"/>
    <property type="match status" value="1"/>
</dbReference>
<reference evidence="2" key="1">
    <citation type="journal article" date="2014" name="Front. Microbiol.">
        <title>High frequency of phylogenetically diverse reductive dehalogenase-homologous genes in deep subseafloor sedimentary metagenomes.</title>
        <authorList>
            <person name="Kawai M."/>
            <person name="Futagami T."/>
            <person name="Toyoda A."/>
            <person name="Takaki Y."/>
            <person name="Nishi S."/>
            <person name="Hori S."/>
            <person name="Arai W."/>
            <person name="Tsubouchi T."/>
            <person name="Morono Y."/>
            <person name="Uchiyama I."/>
            <person name="Ito T."/>
            <person name="Fujiyama A."/>
            <person name="Inagaki F."/>
            <person name="Takami H."/>
        </authorList>
    </citation>
    <scope>NUCLEOTIDE SEQUENCE</scope>
    <source>
        <strain evidence="2">Expedition CK06-06</strain>
    </source>
</reference>
<protein>
    <recommendedName>
        <fullName evidence="1">Glycosyl transferase family 1 domain-containing protein</fullName>
    </recommendedName>
</protein>
<dbReference type="SUPFAM" id="SSF53756">
    <property type="entry name" value="UDP-Glycosyltransferase/glycogen phosphorylase"/>
    <property type="match status" value="1"/>
</dbReference>
<dbReference type="Pfam" id="PF00534">
    <property type="entry name" value="Glycos_transf_1"/>
    <property type="match status" value="1"/>
</dbReference>
<dbReference type="InterPro" id="IPR050194">
    <property type="entry name" value="Glycosyltransferase_grp1"/>
</dbReference>